<dbReference type="OrthoDB" id="5181253at2"/>
<dbReference type="GO" id="GO:0004519">
    <property type="term" value="F:endonuclease activity"/>
    <property type="evidence" value="ECO:0007669"/>
    <property type="project" value="InterPro"/>
</dbReference>
<dbReference type="Proteomes" id="UP000002194">
    <property type="component" value="Chromosome"/>
</dbReference>
<dbReference type="KEGG" id="dvu:DVU_0194"/>
<dbReference type="EMBL" id="AE017285">
    <property type="protein sequence ID" value="AAS94678.1"/>
    <property type="molecule type" value="Genomic_DNA"/>
</dbReference>
<evidence type="ECO:0000313" key="4">
    <source>
        <dbReference type="EMBL" id="AAS94678.1"/>
    </source>
</evidence>
<accession>Q72FL9</accession>
<dbReference type="AlphaFoldDB" id="Q72FL9"/>
<dbReference type="HOGENOM" id="CLU_023850_4_0_7"/>
<dbReference type="Gene3D" id="3.40.50.300">
    <property type="entry name" value="P-loop containing nucleotide triphosphate hydrolases"/>
    <property type="match status" value="1"/>
</dbReference>
<dbReference type="Pfam" id="PF20454">
    <property type="entry name" value="GpA_nuclease"/>
    <property type="match status" value="1"/>
</dbReference>
<evidence type="ECO:0000259" key="2">
    <source>
        <dbReference type="Pfam" id="PF05876"/>
    </source>
</evidence>
<dbReference type="RefSeq" id="WP_010937504.1">
    <property type="nucleotide sequence ID" value="NC_002937.3"/>
</dbReference>
<gene>
    <name evidence="4" type="ordered locus">DVU_0194</name>
</gene>
<keyword evidence="5" id="KW-1185">Reference proteome</keyword>
<dbReference type="PaxDb" id="882-DVU_0194"/>
<dbReference type="GO" id="GO:0016887">
    <property type="term" value="F:ATP hydrolysis activity"/>
    <property type="evidence" value="ECO:0007669"/>
    <property type="project" value="InterPro"/>
</dbReference>
<dbReference type="InterPro" id="IPR027417">
    <property type="entry name" value="P-loop_NTPase"/>
</dbReference>
<dbReference type="PhylomeDB" id="Q72FL9"/>
<protein>
    <submittedName>
        <fullName evidence="4">Terminase, large subunit, putative</fullName>
    </submittedName>
</protein>
<organism evidence="4 5">
    <name type="scientific">Nitratidesulfovibrio vulgaris (strain ATCC 29579 / DSM 644 / CCUG 34227 / NCIMB 8303 / VKM B-1760 / Hildenborough)</name>
    <name type="common">Desulfovibrio vulgaris</name>
    <dbReference type="NCBI Taxonomy" id="882"/>
    <lineage>
        <taxon>Bacteria</taxon>
        <taxon>Pseudomonadati</taxon>
        <taxon>Thermodesulfobacteriota</taxon>
        <taxon>Desulfovibrionia</taxon>
        <taxon>Desulfovibrionales</taxon>
        <taxon>Desulfovibrionaceae</taxon>
        <taxon>Nitratidesulfovibrio</taxon>
    </lineage>
</organism>
<dbReference type="Pfam" id="PF05876">
    <property type="entry name" value="GpA_ATPase"/>
    <property type="match status" value="1"/>
</dbReference>
<dbReference type="InterPro" id="IPR046454">
    <property type="entry name" value="GpA_endonuclease"/>
</dbReference>
<name>Q72FL9_NITV2</name>
<reference evidence="4 5" key="1">
    <citation type="journal article" date="2004" name="Nat. Biotechnol.">
        <title>The genome sequence of the anaerobic, sulfate-reducing bacterium Desulfovibrio vulgaris Hildenborough.</title>
        <authorList>
            <person name="Heidelberg J.F."/>
            <person name="Seshadri R."/>
            <person name="Haveman S.A."/>
            <person name="Hemme C.L."/>
            <person name="Paulsen I.T."/>
            <person name="Kolonay J.F."/>
            <person name="Eisen J.A."/>
            <person name="Ward N."/>
            <person name="Methe B."/>
            <person name="Brinkac L.M."/>
            <person name="Daugherty S.C."/>
            <person name="Deboy R.T."/>
            <person name="Dodson R.J."/>
            <person name="Durkin A.S."/>
            <person name="Madupu R."/>
            <person name="Nelson W.C."/>
            <person name="Sullivan S.A."/>
            <person name="Fouts D."/>
            <person name="Haft D.H."/>
            <person name="Selengut J."/>
            <person name="Peterson J.D."/>
            <person name="Davidsen T.M."/>
            <person name="Zafar N."/>
            <person name="Zhou L."/>
            <person name="Radune D."/>
            <person name="Dimitrov G."/>
            <person name="Hance M."/>
            <person name="Tran K."/>
            <person name="Khouri H."/>
            <person name="Gill J."/>
            <person name="Utterback T.R."/>
            <person name="Feldblyum T.V."/>
            <person name="Wall J.D."/>
            <person name="Voordouw G."/>
            <person name="Fraser C.M."/>
        </authorList>
    </citation>
    <scope>NUCLEOTIDE SEQUENCE [LARGE SCALE GENOMIC DNA]</scope>
    <source>
        <strain evidence="5">ATCC 29579 / DSM 644 / NCIMB 8303 / VKM B-1760 / Hildenborough</strain>
    </source>
</reference>
<dbReference type="EnsemblBacteria" id="AAS94678">
    <property type="protein sequence ID" value="AAS94678"/>
    <property type="gene ID" value="DVU_0194"/>
</dbReference>
<dbReference type="InterPro" id="IPR046453">
    <property type="entry name" value="GpA_ATPase"/>
</dbReference>
<evidence type="ECO:0000313" key="5">
    <source>
        <dbReference type="Proteomes" id="UP000002194"/>
    </source>
</evidence>
<feature type="compositionally biased region" description="Polar residues" evidence="1">
    <location>
        <begin position="622"/>
        <end position="636"/>
    </location>
</feature>
<feature type="domain" description="Phage terminase large subunit GpA ATPase" evidence="2">
    <location>
        <begin position="59"/>
        <end position="309"/>
    </location>
</feature>
<evidence type="ECO:0000259" key="3">
    <source>
        <dbReference type="Pfam" id="PF20454"/>
    </source>
</evidence>
<feature type="domain" description="Terminase large subunit GpA endonuclease" evidence="3">
    <location>
        <begin position="330"/>
        <end position="619"/>
    </location>
</feature>
<proteinExistence type="predicted"/>
<feature type="region of interest" description="Disordered" evidence="1">
    <location>
        <begin position="622"/>
        <end position="652"/>
    </location>
</feature>
<dbReference type="eggNOG" id="COG5525">
    <property type="taxonomic scope" value="Bacteria"/>
</dbReference>
<dbReference type="STRING" id="882.DVU_0194"/>
<evidence type="ECO:0000256" key="1">
    <source>
        <dbReference type="SAM" id="MobiDB-lite"/>
    </source>
</evidence>
<sequence length="652" mass="74311">MRLPANLHPDLRVRVLARLKKSAGKWSFSFSRGERAVMRRRTPMPVSQWAEQHRVVGYSSVPGRWHNSITPYSVGIMDASFHEAVRKIGVCKCPQSGITEAIHNCIGYAIDRSPGPVMYVYPDELTARENAKDRIQPMIEGSPRLATYLTGSADDKSSLRINLQHMPIFLAWSGSPARLGNKPIRYLVLDELDKYQESKKEASPEALAEKRTITWRHKARIWKLSTPTVEAEGIWKFMTREAQAVFDYHVRCPHCAMEQLMTFDRIRWPEDVRDPEDVLSRQLAEYVCEHCGSVWHDGDRDRAVRLGLWRERSTGLELKAHLDTHRPANIGFHLPAWLSYFVSLSKVAASFLRWNASKNQVDLKDFCNNFKAEPWRLHRVDRDEDRILALCDDRPRGIVPGPLGDDGTPRIAALVAGIDTQGSDEHRGYFRYVIRAFGWGQEDESWLIQCGTAPTFPALAEILWGSVYRDGHGNEYRVRLALQDSMGHRTKEVYAFCAANKGRIFPTQGKQHQAAPLTYSPLEYYPGTQRRIPGGLRLLKVDTTFFKNDLAAKLSIAPEDPGAFHLHHDTPLEYAREMVAEYYDEQKQAWVCPSGRDNHYWDCEVLALAGAFALGVRNWKQPQQQTKTQHEAQSVPASPRYGARPGWWGGAR</sequence>
<dbReference type="PATRIC" id="fig|882.5.peg.186"/>